<sequence>VMDESSTSSTTLAQLKSGDYFGERSLLVDDEPRTATITALTALAAYKISRAAFQDNLNLHNKLQFANRKAVGGQDKGKVETKEPRLPRRQMPTKS</sequence>
<dbReference type="PROSITE" id="PS00889">
    <property type="entry name" value="CNMP_BINDING_2"/>
    <property type="match status" value="1"/>
</dbReference>
<accession>A0ABN9PNK3</accession>
<name>A0ABN9PNK3_9DINO</name>
<organism evidence="3 4">
    <name type="scientific">Prorocentrum cordatum</name>
    <dbReference type="NCBI Taxonomy" id="2364126"/>
    <lineage>
        <taxon>Eukaryota</taxon>
        <taxon>Sar</taxon>
        <taxon>Alveolata</taxon>
        <taxon>Dinophyceae</taxon>
        <taxon>Prorocentrales</taxon>
        <taxon>Prorocentraceae</taxon>
        <taxon>Prorocentrum</taxon>
    </lineage>
</organism>
<dbReference type="PROSITE" id="PS50042">
    <property type="entry name" value="CNMP_BINDING_3"/>
    <property type="match status" value="1"/>
</dbReference>
<reference evidence="3" key="1">
    <citation type="submission" date="2023-10" db="EMBL/GenBank/DDBJ databases">
        <authorList>
            <person name="Chen Y."/>
            <person name="Shah S."/>
            <person name="Dougan E. K."/>
            <person name="Thang M."/>
            <person name="Chan C."/>
        </authorList>
    </citation>
    <scope>NUCLEOTIDE SEQUENCE [LARGE SCALE GENOMIC DNA]</scope>
</reference>
<feature type="non-terminal residue" evidence="3">
    <location>
        <position position="1"/>
    </location>
</feature>
<dbReference type="InterPro" id="IPR018488">
    <property type="entry name" value="cNMP-bd_CS"/>
</dbReference>
<dbReference type="Pfam" id="PF00027">
    <property type="entry name" value="cNMP_binding"/>
    <property type="match status" value="1"/>
</dbReference>
<dbReference type="InterPro" id="IPR000595">
    <property type="entry name" value="cNMP-bd_dom"/>
</dbReference>
<gene>
    <name evidence="3" type="ORF">PCOR1329_LOCUS3402</name>
</gene>
<feature type="domain" description="Cyclic nucleotide-binding" evidence="2">
    <location>
        <begin position="1"/>
        <end position="57"/>
    </location>
</feature>
<feature type="region of interest" description="Disordered" evidence="1">
    <location>
        <begin position="68"/>
        <end position="95"/>
    </location>
</feature>
<feature type="compositionally biased region" description="Basic and acidic residues" evidence="1">
    <location>
        <begin position="75"/>
        <end position="86"/>
    </location>
</feature>
<comment type="caution">
    <text evidence="3">The sequence shown here is derived from an EMBL/GenBank/DDBJ whole genome shotgun (WGS) entry which is preliminary data.</text>
</comment>
<dbReference type="InterPro" id="IPR014710">
    <property type="entry name" value="RmlC-like_jellyroll"/>
</dbReference>
<dbReference type="Proteomes" id="UP001189429">
    <property type="component" value="Unassembled WGS sequence"/>
</dbReference>
<dbReference type="Gene3D" id="2.60.120.10">
    <property type="entry name" value="Jelly Rolls"/>
    <property type="match status" value="1"/>
</dbReference>
<proteinExistence type="predicted"/>
<evidence type="ECO:0000313" key="3">
    <source>
        <dbReference type="EMBL" id="CAK0792969.1"/>
    </source>
</evidence>
<protein>
    <recommendedName>
        <fullName evidence="2">Cyclic nucleotide-binding domain-containing protein</fullName>
    </recommendedName>
</protein>
<dbReference type="SUPFAM" id="SSF51206">
    <property type="entry name" value="cAMP-binding domain-like"/>
    <property type="match status" value="1"/>
</dbReference>
<evidence type="ECO:0000256" key="1">
    <source>
        <dbReference type="SAM" id="MobiDB-lite"/>
    </source>
</evidence>
<dbReference type="CDD" id="cd00038">
    <property type="entry name" value="CAP_ED"/>
    <property type="match status" value="1"/>
</dbReference>
<evidence type="ECO:0000313" key="4">
    <source>
        <dbReference type="Proteomes" id="UP001189429"/>
    </source>
</evidence>
<evidence type="ECO:0000259" key="2">
    <source>
        <dbReference type="PROSITE" id="PS50042"/>
    </source>
</evidence>
<dbReference type="InterPro" id="IPR018490">
    <property type="entry name" value="cNMP-bd_dom_sf"/>
</dbReference>
<dbReference type="EMBL" id="CAUYUJ010000880">
    <property type="protein sequence ID" value="CAK0792969.1"/>
    <property type="molecule type" value="Genomic_DNA"/>
</dbReference>
<keyword evidence="4" id="KW-1185">Reference proteome</keyword>